<dbReference type="AlphaFoldDB" id="A0A8S1MA55"/>
<sequence>MEKLENHKNQTSFSSLFCLNKLKVRTQVLIIQVIIQFLIGTLLTLISYLAYQYIIDMYSNISLEFYVLQYYKKTDMITNLQVRSSQEVLLRSQTHLLKSDILYQFIQSVELQYVQQPLNCLNYDDKLDKYQYEQTFCYGFFGDQAYPLTNKDFLAMNYSSFLTQVLPIMDMELDLLFSTIGDQMYFSIWPGDPFPNYKPHRRIWYTNHLKQIEQQNYNFTYFSDPYILWTWFLFMVTQTRNMTNINGGLNGVLGSDLNFSLFHTLQLKQENVTFSIIDSKGQFLLSQFNISEDKYIYDTDISGYTMEDFEQINNSLYQKAFINNCTKIDQLLNNEKLCRYNSVTKTEELIVAKILDPTDLILLIQVDLLEKEKELLNQLTQIKNNFEDFFKNYILIGTSTAVFSIILSSLIIYITLSPITNLILYTSQQITKEFDLMRQQINQKIHLKQTKYSLKTIQELHQAFRKMNIKLLNHKEGRKNITCTELEQIQFPLKPLESLSFEHSNIKNYNFQEEDLQVFYPFEYLKLHQKRKRHWYNYVSI</sequence>
<keyword evidence="1" id="KW-1133">Transmembrane helix</keyword>
<evidence type="ECO:0000313" key="3">
    <source>
        <dbReference type="Proteomes" id="UP000688137"/>
    </source>
</evidence>
<protein>
    <recommendedName>
        <fullName evidence="4">Transmembrane protein</fullName>
    </recommendedName>
</protein>
<evidence type="ECO:0000256" key="1">
    <source>
        <dbReference type="SAM" id="Phobius"/>
    </source>
</evidence>
<dbReference type="OMA" id="AFRKMNI"/>
<gene>
    <name evidence="2" type="ORF">PPRIM_AZ9-3.1.T0580088</name>
</gene>
<keyword evidence="3" id="KW-1185">Reference proteome</keyword>
<evidence type="ECO:0000313" key="2">
    <source>
        <dbReference type="EMBL" id="CAD8077388.1"/>
    </source>
</evidence>
<evidence type="ECO:0008006" key="4">
    <source>
        <dbReference type="Google" id="ProtNLM"/>
    </source>
</evidence>
<accession>A0A8S1MA55</accession>
<feature type="transmembrane region" description="Helical" evidence="1">
    <location>
        <begin position="29"/>
        <end position="51"/>
    </location>
</feature>
<feature type="transmembrane region" description="Helical" evidence="1">
    <location>
        <begin position="393"/>
        <end position="416"/>
    </location>
</feature>
<keyword evidence="1" id="KW-0812">Transmembrane</keyword>
<comment type="caution">
    <text evidence="2">The sequence shown here is derived from an EMBL/GenBank/DDBJ whole genome shotgun (WGS) entry which is preliminary data.</text>
</comment>
<organism evidence="2 3">
    <name type="scientific">Paramecium primaurelia</name>
    <dbReference type="NCBI Taxonomy" id="5886"/>
    <lineage>
        <taxon>Eukaryota</taxon>
        <taxon>Sar</taxon>
        <taxon>Alveolata</taxon>
        <taxon>Ciliophora</taxon>
        <taxon>Intramacronucleata</taxon>
        <taxon>Oligohymenophorea</taxon>
        <taxon>Peniculida</taxon>
        <taxon>Parameciidae</taxon>
        <taxon>Paramecium</taxon>
    </lineage>
</organism>
<keyword evidence="1" id="KW-0472">Membrane</keyword>
<dbReference type="Proteomes" id="UP000688137">
    <property type="component" value="Unassembled WGS sequence"/>
</dbReference>
<name>A0A8S1MA55_PARPR</name>
<proteinExistence type="predicted"/>
<reference evidence="2" key="1">
    <citation type="submission" date="2021-01" db="EMBL/GenBank/DDBJ databases">
        <authorList>
            <consortium name="Genoscope - CEA"/>
            <person name="William W."/>
        </authorList>
    </citation>
    <scope>NUCLEOTIDE SEQUENCE</scope>
</reference>
<dbReference type="EMBL" id="CAJJDM010000059">
    <property type="protein sequence ID" value="CAD8077388.1"/>
    <property type="molecule type" value="Genomic_DNA"/>
</dbReference>